<dbReference type="Gene3D" id="3.40.50.300">
    <property type="entry name" value="P-loop containing nucleotide triphosphate hydrolases"/>
    <property type="match status" value="1"/>
</dbReference>
<gene>
    <name evidence="7" type="ORF">ENM11_00765</name>
</gene>
<dbReference type="PANTHER" id="PTHR43820">
    <property type="entry name" value="HIGH-AFFINITY BRANCHED-CHAIN AMINO ACID TRANSPORT ATP-BINDING PROTEIN LIVF"/>
    <property type="match status" value="1"/>
</dbReference>
<protein>
    <submittedName>
        <fullName evidence="7">ABC transporter ATP-binding protein</fullName>
    </submittedName>
</protein>
<keyword evidence="2" id="KW-0813">Transport</keyword>
<evidence type="ECO:0000256" key="5">
    <source>
        <dbReference type="ARBA" id="ARBA00022970"/>
    </source>
</evidence>
<dbReference type="SUPFAM" id="SSF52540">
    <property type="entry name" value="P-loop containing nucleoside triphosphate hydrolases"/>
    <property type="match status" value="1"/>
</dbReference>
<dbReference type="GO" id="GO:0015807">
    <property type="term" value="P:L-amino acid transport"/>
    <property type="evidence" value="ECO:0007669"/>
    <property type="project" value="TreeGrafter"/>
</dbReference>
<dbReference type="SMART" id="SM00382">
    <property type="entry name" value="AAA"/>
    <property type="match status" value="1"/>
</dbReference>
<accession>A0A7C5QIF0</accession>
<comment type="similarity">
    <text evidence="1">Belongs to the ABC transporter superfamily.</text>
</comment>
<feature type="domain" description="ABC transporter" evidence="6">
    <location>
        <begin position="25"/>
        <end position="258"/>
    </location>
</feature>
<evidence type="ECO:0000313" key="7">
    <source>
        <dbReference type="EMBL" id="HHK67674.1"/>
    </source>
</evidence>
<evidence type="ECO:0000256" key="1">
    <source>
        <dbReference type="ARBA" id="ARBA00005417"/>
    </source>
</evidence>
<dbReference type="GO" id="GO:0015658">
    <property type="term" value="F:branched-chain amino acid transmembrane transporter activity"/>
    <property type="evidence" value="ECO:0007669"/>
    <property type="project" value="TreeGrafter"/>
</dbReference>
<dbReference type="InterPro" id="IPR017871">
    <property type="entry name" value="ABC_transporter-like_CS"/>
</dbReference>
<dbReference type="PROSITE" id="PS50893">
    <property type="entry name" value="ABC_TRANSPORTER_2"/>
    <property type="match status" value="1"/>
</dbReference>
<sequence length="258" mass="28569">MFPKARRWLKLILEAQRCLELSEVLRVEGLTAGYGSVPIIHDLSLGVRGNEIVAVIGPNGAGKTTLMRAIMGIADVMAGRIILDGEELTHVPSHERVVKGLVLALERRRLFPDMTVYENVMSGAYRRKDKDGVRQDYKMVLELFPIIEQRKKQLAGTLSGGEQQMVAVARALMARPRVLLLDEPSVGLAPLARKIVFDKIREIRERQGISILVVEQDAALALQHADRAYVLEQGKIKLTGTGSDLLNSPEVKKSYIGL</sequence>
<dbReference type="GO" id="GO:0016887">
    <property type="term" value="F:ATP hydrolysis activity"/>
    <property type="evidence" value="ECO:0007669"/>
    <property type="project" value="InterPro"/>
</dbReference>
<dbReference type="EMBL" id="DRWN01000010">
    <property type="protein sequence ID" value="HHK67674.1"/>
    <property type="molecule type" value="Genomic_DNA"/>
</dbReference>
<keyword evidence="3" id="KW-0547">Nucleotide-binding</keyword>
<comment type="caution">
    <text evidence="7">The sequence shown here is derived from an EMBL/GenBank/DDBJ whole genome shotgun (WGS) entry which is preliminary data.</text>
</comment>
<dbReference type="Pfam" id="PF00005">
    <property type="entry name" value="ABC_tran"/>
    <property type="match status" value="1"/>
</dbReference>
<dbReference type="PANTHER" id="PTHR43820:SF4">
    <property type="entry name" value="HIGH-AFFINITY BRANCHED-CHAIN AMINO ACID TRANSPORT ATP-BINDING PROTEIN LIVF"/>
    <property type="match status" value="1"/>
</dbReference>
<dbReference type="GO" id="GO:0005524">
    <property type="term" value="F:ATP binding"/>
    <property type="evidence" value="ECO:0007669"/>
    <property type="project" value="UniProtKB-KW"/>
</dbReference>
<dbReference type="InterPro" id="IPR052156">
    <property type="entry name" value="BCAA_Transport_ATP-bd_LivF"/>
</dbReference>
<proteinExistence type="inferred from homology"/>
<name>A0A7C5QIF0_CALS0</name>
<evidence type="ECO:0000256" key="4">
    <source>
        <dbReference type="ARBA" id="ARBA00022840"/>
    </source>
</evidence>
<dbReference type="InterPro" id="IPR003439">
    <property type="entry name" value="ABC_transporter-like_ATP-bd"/>
</dbReference>
<evidence type="ECO:0000256" key="3">
    <source>
        <dbReference type="ARBA" id="ARBA00022741"/>
    </source>
</evidence>
<organism evidence="7">
    <name type="scientific">Caldiarchaeum subterraneum</name>
    <dbReference type="NCBI Taxonomy" id="311458"/>
    <lineage>
        <taxon>Archaea</taxon>
        <taxon>Nitrososphaerota</taxon>
        <taxon>Candidatus Caldarchaeales</taxon>
        <taxon>Candidatus Caldarchaeaceae</taxon>
        <taxon>Candidatus Caldarchaeum</taxon>
    </lineage>
</organism>
<evidence type="ECO:0000256" key="2">
    <source>
        <dbReference type="ARBA" id="ARBA00022448"/>
    </source>
</evidence>
<keyword evidence="4 7" id="KW-0067">ATP-binding</keyword>
<evidence type="ECO:0000259" key="6">
    <source>
        <dbReference type="PROSITE" id="PS50893"/>
    </source>
</evidence>
<dbReference type="AlphaFoldDB" id="A0A7C5QIF0"/>
<reference evidence="7" key="1">
    <citation type="journal article" date="2020" name="mSystems">
        <title>Genome- and Community-Level Interaction Insights into Carbon Utilization and Element Cycling Functions of Hydrothermarchaeota in Hydrothermal Sediment.</title>
        <authorList>
            <person name="Zhou Z."/>
            <person name="Liu Y."/>
            <person name="Xu W."/>
            <person name="Pan J."/>
            <person name="Luo Z.H."/>
            <person name="Li M."/>
        </authorList>
    </citation>
    <scope>NUCLEOTIDE SEQUENCE [LARGE SCALE GENOMIC DNA]</scope>
    <source>
        <strain evidence="7">SpSt-1056</strain>
    </source>
</reference>
<dbReference type="InterPro" id="IPR027417">
    <property type="entry name" value="P-loop_NTPase"/>
</dbReference>
<dbReference type="CDD" id="cd03224">
    <property type="entry name" value="ABC_TM1139_LivF_branched"/>
    <property type="match status" value="1"/>
</dbReference>
<dbReference type="PROSITE" id="PS00211">
    <property type="entry name" value="ABC_TRANSPORTER_1"/>
    <property type="match status" value="1"/>
</dbReference>
<keyword evidence="5" id="KW-0029">Amino-acid transport</keyword>
<dbReference type="InterPro" id="IPR003593">
    <property type="entry name" value="AAA+_ATPase"/>
</dbReference>